<dbReference type="RefSeq" id="WP_338748243.1">
    <property type="nucleotide sequence ID" value="NZ_CP144913.1"/>
</dbReference>
<name>A0ABZ2MER1_9MICO</name>
<evidence type="ECO:0000259" key="2">
    <source>
        <dbReference type="Pfam" id="PF13400"/>
    </source>
</evidence>
<evidence type="ECO:0000256" key="1">
    <source>
        <dbReference type="SAM" id="Phobius"/>
    </source>
</evidence>
<keyword evidence="4" id="KW-1185">Reference proteome</keyword>
<organism evidence="3 4">
    <name type="scientific">Janibacter alittae</name>
    <dbReference type="NCBI Taxonomy" id="3115209"/>
    <lineage>
        <taxon>Bacteria</taxon>
        <taxon>Bacillati</taxon>
        <taxon>Actinomycetota</taxon>
        <taxon>Actinomycetes</taxon>
        <taxon>Micrococcales</taxon>
        <taxon>Intrasporangiaceae</taxon>
        <taxon>Janibacter</taxon>
    </lineage>
</organism>
<proteinExistence type="predicted"/>
<gene>
    <name evidence="3" type="ORF">V1351_11230</name>
</gene>
<keyword evidence="1" id="KW-1133">Transmembrane helix</keyword>
<accession>A0ABZ2MER1</accession>
<dbReference type="EMBL" id="CP144913">
    <property type="protein sequence ID" value="WXB75517.1"/>
    <property type="molecule type" value="Genomic_DNA"/>
</dbReference>
<feature type="transmembrane region" description="Helical" evidence="1">
    <location>
        <begin position="29"/>
        <end position="50"/>
    </location>
</feature>
<evidence type="ECO:0000313" key="3">
    <source>
        <dbReference type="EMBL" id="WXB75517.1"/>
    </source>
</evidence>
<protein>
    <submittedName>
        <fullName evidence="3">Pilus assembly protein TadG-related protein</fullName>
    </submittedName>
</protein>
<dbReference type="InterPro" id="IPR028087">
    <property type="entry name" value="Tad_N"/>
</dbReference>
<evidence type="ECO:0000313" key="4">
    <source>
        <dbReference type="Proteomes" id="UP001382727"/>
    </source>
</evidence>
<dbReference type="Pfam" id="PF13400">
    <property type="entry name" value="Tad"/>
    <property type="match status" value="1"/>
</dbReference>
<reference evidence="3 4" key="1">
    <citation type="submission" date="2024-02" db="EMBL/GenBank/DDBJ databases">
        <title>Janibacter sp. nov., isolated from gut of marine sandworm.</title>
        <authorList>
            <person name="Kim B."/>
            <person name="Jun M.O."/>
            <person name="Shin N.-R."/>
        </authorList>
    </citation>
    <scope>NUCLEOTIDE SEQUENCE [LARGE SCALE GENOMIC DNA]</scope>
    <source>
        <strain evidence="3 4">A1S7</strain>
    </source>
</reference>
<keyword evidence="1" id="KW-0812">Transmembrane</keyword>
<keyword evidence="1" id="KW-0472">Membrane</keyword>
<sequence length="171" mass="17760">MTPLRHLGRRLPGLVRLARTRARREDGQLTVLVLGLTVIAMTVIIGGLAVTSVQVSRMRLLDAADAAALAATDEGAEQIYDTGLTDRALPLTEGVVRRAATEHLAGRERPHGLESWSVAGGTGTPDGRTAVVRLVGEADLPMVGGLISSLGGSVTVGVESRARADVVVDAP</sequence>
<dbReference type="Proteomes" id="UP001382727">
    <property type="component" value="Chromosome"/>
</dbReference>
<feature type="domain" description="Putative Flp pilus-assembly TadG-like N-terminal" evidence="2">
    <location>
        <begin position="27"/>
        <end position="71"/>
    </location>
</feature>